<gene>
    <name evidence="1" type="ORF">GCM10022223_47840</name>
</gene>
<protein>
    <recommendedName>
        <fullName evidence="3">Metal-dependent hydrolase</fullName>
    </recommendedName>
</protein>
<organism evidence="1 2">
    <name type="scientific">Kineosporia mesophila</name>
    <dbReference type="NCBI Taxonomy" id="566012"/>
    <lineage>
        <taxon>Bacteria</taxon>
        <taxon>Bacillati</taxon>
        <taxon>Actinomycetota</taxon>
        <taxon>Actinomycetes</taxon>
        <taxon>Kineosporiales</taxon>
        <taxon>Kineosporiaceae</taxon>
        <taxon>Kineosporia</taxon>
    </lineage>
</organism>
<dbReference type="RefSeq" id="WP_231484627.1">
    <property type="nucleotide sequence ID" value="NZ_BAAAZO010000009.1"/>
</dbReference>
<dbReference type="Proteomes" id="UP001501074">
    <property type="component" value="Unassembled WGS sequence"/>
</dbReference>
<comment type="caution">
    <text evidence="1">The sequence shown here is derived from an EMBL/GenBank/DDBJ whole genome shotgun (WGS) entry which is preliminary data.</text>
</comment>
<dbReference type="InterPro" id="IPR007404">
    <property type="entry name" value="YdjM-like"/>
</dbReference>
<sequence>MDGSTHRLFAASVSIATSTATGAPLWQAAASAVIGTASAAGWTSPDADQSWLHWVPGGHRGLTHWWGIPALLSVAVLVFVPPEAAWALWALILGWASHLLADFIFGERPPGIPMAPWWSYAGLGLNSGGGAEKWLRWGLPTFITWQALVLITGGDYLFGWDPPVLST</sequence>
<dbReference type="Pfam" id="PF04307">
    <property type="entry name" value="YdjM"/>
    <property type="match status" value="1"/>
</dbReference>
<dbReference type="EMBL" id="BAAAZO010000009">
    <property type="protein sequence ID" value="GAA3625132.1"/>
    <property type="molecule type" value="Genomic_DNA"/>
</dbReference>
<proteinExistence type="predicted"/>
<keyword evidence="2" id="KW-1185">Reference proteome</keyword>
<evidence type="ECO:0000313" key="2">
    <source>
        <dbReference type="Proteomes" id="UP001501074"/>
    </source>
</evidence>
<name>A0ABP7A575_9ACTN</name>
<accession>A0ABP7A575</accession>
<evidence type="ECO:0000313" key="1">
    <source>
        <dbReference type="EMBL" id="GAA3625132.1"/>
    </source>
</evidence>
<evidence type="ECO:0008006" key="3">
    <source>
        <dbReference type="Google" id="ProtNLM"/>
    </source>
</evidence>
<reference evidence="2" key="1">
    <citation type="journal article" date="2019" name="Int. J. Syst. Evol. Microbiol.">
        <title>The Global Catalogue of Microorganisms (GCM) 10K type strain sequencing project: providing services to taxonomists for standard genome sequencing and annotation.</title>
        <authorList>
            <consortium name="The Broad Institute Genomics Platform"/>
            <consortium name="The Broad Institute Genome Sequencing Center for Infectious Disease"/>
            <person name="Wu L."/>
            <person name="Ma J."/>
        </authorList>
    </citation>
    <scope>NUCLEOTIDE SEQUENCE [LARGE SCALE GENOMIC DNA]</scope>
    <source>
        <strain evidence="2">JCM 16902</strain>
    </source>
</reference>